<evidence type="ECO:0000313" key="4">
    <source>
        <dbReference type="Proteomes" id="UP000001744"/>
    </source>
</evidence>
<dbReference type="OMA" id="FCLHNAG"/>
<name>B6K5A4_SCHJY</name>
<keyword evidence="4" id="KW-1185">Reference proteome</keyword>
<dbReference type="AlphaFoldDB" id="B6K5A4"/>
<protein>
    <submittedName>
        <fullName evidence="3">Fungal protein</fullName>
    </submittedName>
</protein>
<dbReference type="SUPFAM" id="SSF53098">
    <property type="entry name" value="Ribonuclease H-like"/>
    <property type="match status" value="1"/>
</dbReference>
<evidence type="ECO:0000313" key="3">
    <source>
        <dbReference type="EMBL" id="EEB08708.1"/>
    </source>
</evidence>
<sequence length="248" mass="28128">MNEKTLAQINKGRRAYELFKYIYSSKNANVLVLDFEAYERNQDLVTEAGVCLFRKKSWKTYHYRVRDYLHLKNGRFVADHSEHFKFGESIIIGRRQLCEVLTGYLRLPNLVVVAHGLRNELKYLGKLRIEIPPHVALVDTQDVYRFYSYTCLGVVHNQLIGLNKLLSSLSVIPFGLHNAGNDAHYTKDALLSMATALTSHEQALDADRCKTIKAQKKKSDSSTTPQSTKTAADDINNVSRAENCTTTA</sequence>
<feature type="compositionally biased region" description="Polar residues" evidence="1">
    <location>
        <begin position="221"/>
        <end position="248"/>
    </location>
</feature>
<evidence type="ECO:0000256" key="1">
    <source>
        <dbReference type="SAM" id="MobiDB-lite"/>
    </source>
</evidence>
<dbReference type="RefSeq" id="XP_002175001.1">
    <property type="nucleotide sequence ID" value="XM_002174965.2"/>
</dbReference>
<reference evidence="3 4" key="1">
    <citation type="journal article" date="2011" name="Science">
        <title>Comparative functional genomics of the fission yeasts.</title>
        <authorList>
            <person name="Rhind N."/>
            <person name="Chen Z."/>
            <person name="Yassour M."/>
            <person name="Thompson D.A."/>
            <person name="Haas B.J."/>
            <person name="Habib N."/>
            <person name="Wapinski I."/>
            <person name="Roy S."/>
            <person name="Lin M.F."/>
            <person name="Heiman D.I."/>
            <person name="Young S.K."/>
            <person name="Furuya K."/>
            <person name="Guo Y."/>
            <person name="Pidoux A."/>
            <person name="Chen H.M."/>
            <person name="Robbertse B."/>
            <person name="Goldberg J.M."/>
            <person name="Aoki K."/>
            <person name="Bayne E.H."/>
            <person name="Berlin A.M."/>
            <person name="Desjardins C.A."/>
            <person name="Dobbs E."/>
            <person name="Dukaj L."/>
            <person name="Fan L."/>
            <person name="FitzGerald M.G."/>
            <person name="French C."/>
            <person name="Gujja S."/>
            <person name="Hansen K."/>
            <person name="Keifenheim D."/>
            <person name="Levin J.Z."/>
            <person name="Mosher R.A."/>
            <person name="Mueller C.A."/>
            <person name="Pfiffner J."/>
            <person name="Priest M."/>
            <person name="Russ C."/>
            <person name="Smialowska A."/>
            <person name="Swoboda P."/>
            <person name="Sykes S.M."/>
            <person name="Vaughn M."/>
            <person name="Vengrova S."/>
            <person name="Yoder R."/>
            <person name="Zeng Q."/>
            <person name="Allshire R."/>
            <person name="Baulcombe D."/>
            <person name="Birren B.W."/>
            <person name="Brown W."/>
            <person name="Ekwall K."/>
            <person name="Kellis M."/>
            <person name="Leatherwood J."/>
            <person name="Levin H."/>
            <person name="Margalit H."/>
            <person name="Martienssen R."/>
            <person name="Nieduszynski C.A."/>
            <person name="Spatafora J.W."/>
            <person name="Friedman N."/>
            <person name="Dalgaard J.Z."/>
            <person name="Baumann P."/>
            <person name="Niki H."/>
            <person name="Regev A."/>
            <person name="Nusbaum C."/>
        </authorList>
    </citation>
    <scope>NUCLEOTIDE SEQUENCE [LARGE SCALE GENOMIC DNA]</scope>
    <source>
        <strain evidence="4">yFS275 / FY16936</strain>
    </source>
</reference>
<organism evidence="3 4">
    <name type="scientific">Schizosaccharomyces japonicus (strain yFS275 / FY16936)</name>
    <name type="common">Fission yeast</name>
    <dbReference type="NCBI Taxonomy" id="402676"/>
    <lineage>
        <taxon>Eukaryota</taxon>
        <taxon>Fungi</taxon>
        <taxon>Dikarya</taxon>
        <taxon>Ascomycota</taxon>
        <taxon>Taphrinomycotina</taxon>
        <taxon>Schizosaccharomycetes</taxon>
        <taxon>Schizosaccharomycetales</taxon>
        <taxon>Schizosaccharomycetaceae</taxon>
        <taxon>Schizosaccharomyces</taxon>
    </lineage>
</organism>
<feature type="domain" description="Gfd2/YDR514C-like C-terminal" evidence="2">
    <location>
        <begin position="32"/>
        <end position="193"/>
    </location>
</feature>
<dbReference type="JaponicusDB" id="SJAG_03874"/>
<dbReference type="Proteomes" id="UP000001744">
    <property type="component" value="Unassembled WGS sequence"/>
</dbReference>
<dbReference type="OrthoDB" id="5953249at2759"/>
<proteinExistence type="predicted"/>
<dbReference type="GeneID" id="7050511"/>
<dbReference type="Pfam" id="PF21762">
    <property type="entry name" value="DEDDh_C"/>
    <property type="match status" value="1"/>
</dbReference>
<dbReference type="STRING" id="402676.B6K5A4"/>
<dbReference type="InterPro" id="IPR040151">
    <property type="entry name" value="Gfd2/YDR514C-like"/>
</dbReference>
<dbReference type="InterPro" id="IPR048519">
    <property type="entry name" value="Gfd2/YDR514C-like_C"/>
</dbReference>
<dbReference type="HOGENOM" id="CLU_1120669_0_0_1"/>
<dbReference type="InterPro" id="IPR012337">
    <property type="entry name" value="RNaseH-like_sf"/>
</dbReference>
<dbReference type="EMBL" id="KE651167">
    <property type="protein sequence ID" value="EEB08708.1"/>
    <property type="molecule type" value="Genomic_DNA"/>
</dbReference>
<evidence type="ECO:0000259" key="2">
    <source>
        <dbReference type="Pfam" id="PF21762"/>
    </source>
</evidence>
<dbReference type="eggNOG" id="ENOG502S9V8">
    <property type="taxonomic scope" value="Eukaryota"/>
</dbReference>
<dbReference type="PANTHER" id="PTHR28083:SF1">
    <property type="entry name" value="GOOD FOR FULL DBP5 ACTIVITY PROTEIN 2"/>
    <property type="match status" value="1"/>
</dbReference>
<gene>
    <name evidence="3" type="ORF">SJAG_03874</name>
</gene>
<dbReference type="PANTHER" id="PTHR28083">
    <property type="entry name" value="GOOD FOR FULL DBP5 ACTIVITY PROTEIN 2"/>
    <property type="match status" value="1"/>
</dbReference>
<accession>B6K5A4</accession>
<feature type="region of interest" description="Disordered" evidence="1">
    <location>
        <begin position="214"/>
        <end position="248"/>
    </location>
</feature>
<dbReference type="VEuPathDB" id="FungiDB:SJAG_03874"/>